<dbReference type="Proteomes" id="UP000077115">
    <property type="component" value="Unassembled WGS sequence"/>
</dbReference>
<evidence type="ECO:0000256" key="2">
    <source>
        <dbReference type="SAM" id="Coils"/>
    </source>
</evidence>
<sequence length="645" mass="71187">MTVLVSSSSHHIANLHALQSNDASTELSVSPHILISAHPPRTTPPQPMPQRSISIPPTYTMPSVVSHDILLQTEHDTSQASFVSKKLDGVYAKQTSRIQSLERNIEYMQKEHSKMLVQLHEEIERLQAMVTGGLVGCFKRYNYSNMKLVSVAETEGVERHAQKKSGLGGLSIGLDLLSGNSKRTSTFFKSHGDTSHKTGVDLIGRMRDWVQSDSGKPHISKTNVSDDKVDVSLSETGYTGSSDSPIYILVERERKKYQGILERMTEENKRKQSEINHLRGDMDVVCEVLALAGLKFDIKEFQNIIQSHQNLQPGLMDTKNSQQPVVLQVDIASKAFVLPPISKKEKVSDKLVSTVTPGAAKCISNTSKEVSNSKTAASPPVIQGSSSTSSKIRAIRYRLGKKSRSIAIGDTGVNHKLTALPSDSDPIYKETEQTPHNHQSQTIAAMEIDEEQYESELADSISAIHVFDNLARIHDGNVFDSTKEYVAVDESTKQVFSVDNQSEADTVVESIPTTLMSVYHPPRCVRVSSNPASILSGSSTLRNMDPTVCESALNTASITHFQPVSISQTGGSLPQVRSLKQPHSRVEDKDELMDRKFTSYNDTEPMMLQSQKSPKSTHTGGYVGRLIKSRLVREKQKKNAQNRSL</sequence>
<dbReference type="Pfam" id="PF14916">
    <property type="entry name" value="CCDC92"/>
    <property type="match status" value="1"/>
</dbReference>
<dbReference type="PANTHER" id="PTHR14882">
    <property type="entry name" value="COILED-COIL DOMAIN-CONTAINING 74A"/>
    <property type="match status" value="1"/>
</dbReference>
<protein>
    <recommendedName>
        <fullName evidence="4">CCDC92/74 N-terminal domain-containing protein</fullName>
    </recommendedName>
</protein>
<feature type="coiled-coil region" evidence="2">
    <location>
        <begin position="254"/>
        <end position="281"/>
    </location>
</feature>
<evidence type="ECO:0000256" key="3">
    <source>
        <dbReference type="SAM" id="MobiDB-lite"/>
    </source>
</evidence>
<feature type="domain" description="CCDC92/74 N-terminal" evidence="4">
    <location>
        <begin position="96"/>
        <end position="130"/>
    </location>
</feature>
<proteinExistence type="predicted"/>
<feature type="coiled-coil region" evidence="2">
    <location>
        <begin position="91"/>
        <end position="129"/>
    </location>
</feature>
<dbReference type="eggNOG" id="ENOG502TD7U">
    <property type="taxonomic scope" value="Eukaryota"/>
</dbReference>
<reference evidence="5 6" key="1">
    <citation type="submission" date="2006-10" db="EMBL/GenBank/DDBJ databases">
        <title>The Genome Sequence of Batrachochytrium dendrobatidis JEL423.</title>
        <authorList>
            <consortium name="The Broad Institute Genome Sequencing Platform"/>
            <person name="Birren B."/>
            <person name="Lander E."/>
            <person name="Galagan J."/>
            <person name="Cuomo C."/>
            <person name="Devon K."/>
            <person name="Jaffe D."/>
            <person name="Butler J."/>
            <person name="Alvarez P."/>
            <person name="Gnerre S."/>
            <person name="Grabherr M."/>
            <person name="Kleber M."/>
            <person name="Mauceli E."/>
            <person name="Brockman W."/>
            <person name="Young S."/>
            <person name="LaButti K."/>
            <person name="Sykes S."/>
            <person name="DeCaprio D."/>
            <person name="Crawford M."/>
            <person name="Koehrsen M."/>
            <person name="Engels R."/>
            <person name="Montgomery P."/>
            <person name="Pearson M."/>
            <person name="Howarth C."/>
            <person name="Larson L."/>
            <person name="White J."/>
            <person name="O'Leary S."/>
            <person name="Kodira C."/>
            <person name="Zeng Q."/>
            <person name="Yandava C."/>
            <person name="Alvarado L."/>
            <person name="Longcore J."/>
            <person name="James T."/>
        </authorList>
    </citation>
    <scope>NUCLEOTIDE SEQUENCE [LARGE SCALE GENOMIC DNA]</scope>
    <source>
        <strain evidence="5 6">JEL423</strain>
    </source>
</reference>
<evidence type="ECO:0000259" key="4">
    <source>
        <dbReference type="Pfam" id="PF14916"/>
    </source>
</evidence>
<dbReference type="InterPro" id="IPR040370">
    <property type="entry name" value="CCDC74A/CCDC74B/CCDC92"/>
</dbReference>
<evidence type="ECO:0000313" key="5">
    <source>
        <dbReference type="EMBL" id="OAJ36740.1"/>
    </source>
</evidence>
<dbReference type="PANTHER" id="PTHR14882:SF1">
    <property type="entry name" value="CCDC92 DOMAIN-CONTAINING PROTEIN"/>
    <property type="match status" value="1"/>
</dbReference>
<dbReference type="InterPro" id="IPR039496">
    <property type="entry name" value="CCDC92/74_N"/>
</dbReference>
<dbReference type="AlphaFoldDB" id="A0A177WAW0"/>
<evidence type="ECO:0000256" key="1">
    <source>
        <dbReference type="ARBA" id="ARBA00023054"/>
    </source>
</evidence>
<dbReference type="EMBL" id="DS022300">
    <property type="protein sequence ID" value="OAJ36740.1"/>
    <property type="molecule type" value="Genomic_DNA"/>
</dbReference>
<reference evidence="5 6" key="2">
    <citation type="submission" date="2016-05" db="EMBL/GenBank/DDBJ databases">
        <title>Lineage-specific infection strategies underlie the spectrum of fungal disease in amphibians.</title>
        <authorList>
            <person name="Cuomo C.A."/>
            <person name="Farrer R.A."/>
            <person name="James T."/>
            <person name="Longcore J."/>
            <person name="Birren B."/>
        </authorList>
    </citation>
    <scope>NUCLEOTIDE SEQUENCE [LARGE SCALE GENOMIC DNA]</scope>
    <source>
        <strain evidence="5 6">JEL423</strain>
    </source>
</reference>
<accession>A0A177WAW0</accession>
<feature type="region of interest" description="Disordered" evidence="3">
    <location>
        <begin position="568"/>
        <end position="588"/>
    </location>
</feature>
<dbReference type="VEuPathDB" id="FungiDB:BDEG_20881"/>
<organism evidence="5 6">
    <name type="scientific">Batrachochytrium dendrobatidis (strain JEL423)</name>
    <dbReference type="NCBI Taxonomy" id="403673"/>
    <lineage>
        <taxon>Eukaryota</taxon>
        <taxon>Fungi</taxon>
        <taxon>Fungi incertae sedis</taxon>
        <taxon>Chytridiomycota</taxon>
        <taxon>Chytridiomycota incertae sedis</taxon>
        <taxon>Chytridiomycetes</taxon>
        <taxon>Rhizophydiales</taxon>
        <taxon>Rhizophydiales incertae sedis</taxon>
        <taxon>Batrachochytrium</taxon>
    </lineage>
</organism>
<dbReference type="OrthoDB" id="2155209at2759"/>
<gene>
    <name evidence="5" type="ORF">BDEG_20881</name>
</gene>
<evidence type="ECO:0000313" key="6">
    <source>
        <dbReference type="Proteomes" id="UP000077115"/>
    </source>
</evidence>
<name>A0A177WAW0_BATDL</name>
<keyword evidence="1 2" id="KW-0175">Coiled coil</keyword>